<evidence type="ECO:0000313" key="2">
    <source>
        <dbReference type="EMBL" id="RNM34410.1"/>
    </source>
</evidence>
<reference evidence="3" key="1">
    <citation type="submission" date="2018-05" db="EMBL/GenBank/DDBJ databases">
        <title>Genome Sequencing of selected type strains of the family Eggerthellaceae.</title>
        <authorList>
            <person name="Danylec N."/>
            <person name="Stoll D.A."/>
            <person name="Doetsch A."/>
            <person name="Huch M."/>
        </authorList>
    </citation>
    <scope>NUCLEOTIDE SEQUENCE [LARGE SCALE GENOMIC DNA]</scope>
    <source>
        <strain evidence="3">DSM 22006</strain>
    </source>
</reference>
<dbReference type="RefSeq" id="WP_123219660.1">
    <property type="nucleotide sequence ID" value="NZ_JACHYQ010000001.1"/>
</dbReference>
<evidence type="ECO:0000256" key="1">
    <source>
        <dbReference type="SAM" id="MobiDB-lite"/>
    </source>
</evidence>
<dbReference type="PROSITE" id="PS51257">
    <property type="entry name" value="PROKAR_LIPOPROTEIN"/>
    <property type="match status" value="1"/>
</dbReference>
<accession>A0A3N0ICX2</accession>
<dbReference type="GeneID" id="98662494"/>
<dbReference type="Proteomes" id="UP000271472">
    <property type="component" value="Unassembled WGS sequence"/>
</dbReference>
<dbReference type="AlphaFoldDB" id="A0A3N0ICX2"/>
<evidence type="ECO:0008006" key="4">
    <source>
        <dbReference type="Google" id="ProtNLM"/>
    </source>
</evidence>
<feature type="region of interest" description="Disordered" evidence="1">
    <location>
        <begin position="292"/>
        <end position="317"/>
    </location>
</feature>
<keyword evidence="3" id="KW-1185">Reference proteome</keyword>
<gene>
    <name evidence="2" type="ORF">DMP05_06385</name>
</gene>
<organism evidence="2 3">
    <name type="scientific">Slackia isoflavoniconvertens</name>
    <dbReference type="NCBI Taxonomy" id="572010"/>
    <lineage>
        <taxon>Bacteria</taxon>
        <taxon>Bacillati</taxon>
        <taxon>Actinomycetota</taxon>
        <taxon>Coriobacteriia</taxon>
        <taxon>Eggerthellales</taxon>
        <taxon>Eggerthellaceae</taxon>
        <taxon>Slackia</taxon>
    </lineage>
</organism>
<dbReference type="OrthoDB" id="5003385at2"/>
<name>A0A3N0ICX2_9ACTN</name>
<proteinExistence type="predicted"/>
<dbReference type="EMBL" id="QIBZ01000010">
    <property type="protein sequence ID" value="RNM34410.1"/>
    <property type="molecule type" value="Genomic_DNA"/>
</dbReference>
<feature type="compositionally biased region" description="Polar residues" evidence="1">
    <location>
        <begin position="296"/>
        <end position="317"/>
    </location>
</feature>
<protein>
    <recommendedName>
        <fullName evidence="4">DNA-binding protein</fullName>
    </recommendedName>
</protein>
<comment type="caution">
    <text evidence="2">The sequence shown here is derived from an EMBL/GenBank/DDBJ whole genome shotgun (WGS) entry which is preliminary data.</text>
</comment>
<evidence type="ECO:0000313" key="3">
    <source>
        <dbReference type="Proteomes" id="UP000271472"/>
    </source>
</evidence>
<sequence length="422" mass="45912">MSNVSRTRCFITAIIALFLLLSASLVLTGCGNRDASSSSIVYEGIWKCSGVEYDGKNVSSEQLIEDGSYVTMATAVIAINSDEWAISTDCRREITEYKWSVNKGDVLFNLYDQVAFRLEPSDGKLMTSASGDGMRFVFEKVAEEDELTRVQFDGFSMEAPLKMSLQEPNVSAYTMIYLPTTDMYLTVFSDPAEGQTAETILRTLQDKGYPNLQLVSADGIDMVLDTSMDFGDSHEVNLHFVSGANKYTVMLDYNDANADVFGDWVTDYYKTIKLGGEGNAVFENSLLPPRIDAAESSKSGSSTTAPDANAKKSSTSSIPDGAISWKDASSHIGETVTVYGKVIDVDYESGANGAPTFMDIGASYPDASRVTAVIWGENRSKFTPSPKALYEGKTICVTGEIYVYNGACNIEVESPSQIEVVQ</sequence>